<feature type="non-terminal residue" evidence="1">
    <location>
        <position position="1"/>
    </location>
</feature>
<protein>
    <submittedName>
        <fullName evidence="1">Uncharacterized protein</fullName>
    </submittedName>
</protein>
<dbReference type="EMBL" id="HACA01011994">
    <property type="protein sequence ID" value="CDW29355.1"/>
    <property type="molecule type" value="Transcribed_RNA"/>
</dbReference>
<name>A0A0K2TU83_LEPSM</name>
<accession>A0A0K2TU83</accession>
<sequence length="42" mass="4905">SPSGRSYRYVNPQFYSQSSYYYTLIKTFVNISCLFYDFGGGK</sequence>
<reference evidence="1" key="1">
    <citation type="submission" date="2014-05" db="EMBL/GenBank/DDBJ databases">
        <authorList>
            <person name="Chronopoulou M."/>
        </authorList>
    </citation>
    <scope>NUCLEOTIDE SEQUENCE</scope>
    <source>
        <tissue evidence="1">Whole organism</tissue>
    </source>
</reference>
<dbReference type="AlphaFoldDB" id="A0A0K2TU83"/>
<proteinExistence type="predicted"/>
<evidence type="ECO:0000313" key="1">
    <source>
        <dbReference type="EMBL" id="CDW29355.1"/>
    </source>
</evidence>
<organism evidence="1">
    <name type="scientific">Lepeophtheirus salmonis</name>
    <name type="common">Salmon louse</name>
    <name type="synonym">Caligus salmonis</name>
    <dbReference type="NCBI Taxonomy" id="72036"/>
    <lineage>
        <taxon>Eukaryota</taxon>
        <taxon>Metazoa</taxon>
        <taxon>Ecdysozoa</taxon>
        <taxon>Arthropoda</taxon>
        <taxon>Crustacea</taxon>
        <taxon>Multicrustacea</taxon>
        <taxon>Hexanauplia</taxon>
        <taxon>Copepoda</taxon>
        <taxon>Siphonostomatoida</taxon>
        <taxon>Caligidae</taxon>
        <taxon>Lepeophtheirus</taxon>
    </lineage>
</organism>